<dbReference type="PANTHER" id="PTHR21610">
    <property type="entry name" value="VON WILLEBRAND FACTOR A DOMAIN-CONTAINING PROTEIN 8"/>
    <property type="match status" value="1"/>
</dbReference>
<keyword evidence="3" id="KW-0067">ATP-binding</keyword>
<reference evidence="10" key="1">
    <citation type="submission" date="2020-05" db="EMBL/GenBank/DDBJ databases">
        <title>Phylogenomic resolution of chytrid fungi.</title>
        <authorList>
            <person name="Stajich J.E."/>
            <person name="Amses K."/>
            <person name="Simmons R."/>
            <person name="Seto K."/>
            <person name="Myers J."/>
            <person name="Bonds A."/>
            <person name="Quandt C.A."/>
            <person name="Barry K."/>
            <person name="Liu P."/>
            <person name="Grigoriev I."/>
            <person name="Longcore J.E."/>
            <person name="James T.Y."/>
        </authorList>
    </citation>
    <scope>NUCLEOTIDE SEQUENCE</scope>
    <source>
        <strain evidence="10">JEL0379</strain>
    </source>
</reference>
<dbReference type="FunFam" id="3.40.50.300:FF:000663">
    <property type="entry name" value="von Willebrand factor A domain containing 8"/>
    <property type="match status" value="1"/>
</dbReference>
<keyword evidence="2" id="KW-0547">Nucleotide-binding</keyword>
<keyword evidence="4" id="KW-0809">Transit peptide</keyword>
<dbReference type="EMBL" id="JADGJQ010000002">
    <property type="protein sequence ID" value="KAJ3185077.1"/>
    <property type="molecule type" value="Genomic_DNA"/>
</dbReference>
<dbReference type="PANTHER" id="PTHR21610:SF9">
    <property type="entry name" value="VON WILLEBRAND FACTOR A DOMAIN-CONTAINING PROTEIN 8"/>
    <property type="match status" value="1"/>
</dbReference>
<dbReference type="GO" id="GO:0005739">
    <property type="term" value="C:mitochondrion"/>
    <property type="evidence" value="ECO:0007669"/>
    <property type="project" value="UniProtKB-SubCell"/>
</dbReference>
<evidence type="ECO:0000256" key="3">
    <source>
        <dbReference type="ARBA" id="ARBA00022840"/>
    </source>
</evidence>
<evidence type="ECO:0000256" key="7">
    <source>
        <dbReference type="ARBA" id="ARBA00070377"/>
    </source>
</evidence>
<feature type="region of interest" description="Disordered" evidence="8">
    <location>
        <begin position="1057"/>
        <end position="1114"/>
    </location>
</feature>
<protein>
    <recommendedName>
        <fullName evidence="7">von Willebrand factor A domain-containing protein 8</fullName>
    </recommendedName>
</protein>
<evidence type="ECO:0000256" key="1">
    <source>
        <dbReference type="ARBA" id="ARBA00004173"/>
    </source>
</evidence>
<dbReference type="Proteomes" id="UP001212152">
    <property type="component" value="Unassembled WGS sequence"/>
</dbReference>
<proteinExistence type="predicted"/>
<evidence type="ECO:0000256" key="8">
    <source>
        <dbReference type="SAM" id="MobiDB-lite"/>
    </source>
</evidence>
<keyword evidence="11" id="KW-1185">Reference proteome</keyword>
<comment type="caution">
    <text evidence="10">The sequence shown here is derived from an EMBL/GenBank/DDBJ whole genome shotgun (WGS) entry which is preliminary data.</text>
</comment>
<evidence type="ECO:0000256" key="2">
    <source>
        <dbReference type="ARBA" id="ARBA00022741"/>
    </source>
</evidence>
<feature type="compositionally biased region" description="Basic and acidic residues" evidence="8">
    <location>
        <begin position="1057"/>
        <end position="1075"/>
    </location>
</feature>
<comment type="subcellular location">
    <subcellularLocation>
        <location evidence="1">Mitochondrion</location>
    </subcellularLocation>
</comment>
<evidence type="ECO:0000256" key="6">
    <source>
        <dbReference type="ARBA" id="ARBA00055988"/>
    </source>
</evidence>
<dbReference type="InterPro" id="IPR036465">
    <property type="entry name" value="vWFA_dom_sf"/>
</dbReference>
<dbReference type="GO" id="GO:0016887">
    <property type="term" value="F:ATP hydrolysis activity"/>
    <property type="evidence" value="ECO:0007669"/>
    <property type="project" value="InterPro"/>
</dbReference>
<accession>A0AAD5XVV1</accession>
<dbReference type="InterPro" id="IPR027417">
    <property type="entry name" value="P-loop_NTPase"/>
</dbReference>
<dbReference type="SUPFAM" id="SSF53300">
    <property type="entry name" value="vWA-like"/>
    <property type="match status" value="1"/>
</dbReference>
<dbReference type="Pfam" id="PF07728">
    <property type="entry name" value="AAA_5"/>
    <property type="match status" value="3"/>
</dbReference>
<feature type="domain" description="ATPase dynein-related AAA" evidence="9">
    <location>
        <begin position="788"/>
        <end position="921"/>
    </location>
</feature>
<organism evidence="10 11">
    <name type="scientific">Geranomyces variabilis</name>
    <dbReference type="NCBI Taxonomy" id="109894"/>
    <lineage>
        <taxon>Eukaryota</taxon>
        <taxon>Fungi</taxon>
        <taxon>Fungi incertae sedis</taxon>
        <taxon>Chytridiomycota</taxon>
        <taxon>Chytridiomycota incertae sedis</taxon>
        <taxon>Chytridiomycetes</taxon>
        <taxon>Spizellomycetales</taxon>
        <taxon>Powellomycetaceae</taxon>
        <taxon>Geranomyces</taxon>
    </lineage>
</organism>
<dbReference type="Gene3D" id="3.40.50.300">
    <property type="entry name" value="P-loop containing nucleotide triphosphate hydrolases"/>
    <property type="match status" value="3"/>
</dbReference>
<keyword evidence="5" id="KW-0496">Mitochondrion</keyword>
<evidence type="ECO:0000313" key="11">
    <source>
        <dbReference type="Proteomes" id="UP001212152"/>
    </source>
</evidence>
<dbReference type="FunFam" id="3.40.50.300:FF:000587">
    <property type="entry name" value="von Willebrand factor A domain containing 8"/>
    <property type="match status" value="1"/>
</dbReference>
<dbReference type="GO" id="GO:0005524">
    <property type="term" value="F:ATP binding"/>
    <property type="evidence" value="ECO:0007669"/>
    <property type="project" value="UniProtKB-KW"/>
</dbReference>
<gene>
    <name evidence="10" type="ORF">HDU87_002643</name>
</gene>
<feature type="region of interest" description="Disordered" evidence="8">
    <location>
        <begin position="882"/>
        <end position="901"/>
    </location>
</feature>
<feature type="compositionally biased region" description="Gly residues" evidence="8">
    <location>
        <begin position="1095"/>
        <end position="1113"/>
    </location>
</feature>
<evidence type="ECO:0000313" key="10">
    <source>
        <dbReference type="EMBL" id="KAJ3185077.1"/>
    </source>
</evidence>
<feature type="domain" description="ATPase dynein-related AAA" evidence="9">
    <location>
        <begin position="442"/>
        <end position="582"/>
    </location>
</feature>
<name>A0AAD5XVV1_9FUNG</name>
<feature type="domain" description="ATPase dynein-related AAA" evidence="9">
    <location>
        <begin position="87"/>
        <end position="249"/>
    </location>
</feature>
<comment type="function">
    <text evidence="6">Exhibits ATPase activity in vitro.</text>
</comment>
<evidence type="ECO:0000259" key="9">
    <source>
        <dbReference type="Pfam" id="PF07728"/>
    </source>
</evidence>
<evidence type="ECO:0000256" key="5">
    <source>
        <dbReference type="ARBA" id="ARBA00023128"/>
    </source>
</evidence>
<sequence>MAAKRSVAVERIQQLSSQLSNKEHESVAGPVASSEDRVCIGGVCVDLAPVPAHTSHKVPILPLLPLERQETLQHLLWMMRKEKLGQDVFLIGPPGPMKRHVALTYLNLTNREFEYVALHRDTSAESDLKQRREIVRAPTGGLTAQWVDGVAVRAAIDGRVLILEGIEKAERNVLPVLNNLLENREMNLEDGRHIVHPSRYDALLKSHSKEELDSWRLVRASEKFRIIALGVPVPPYPGNSLDPPFRSRFASRYVDGLQLPLPSSEEPEVELLRKLQDVIRTIKYTHEIQDQLSISSTDTGVLLPQFPQTAMDGLVDLLDVFPEEAKDIESSVQRFWPASWVGNALNNEQKQAWKSLMNKFGLPLLAERPPLRSRYNLVDVSDGKVVFQAASSTVELPIILGTAPRTTLASTDIGNYGRAFVPTPRLQDIVSRMAQAHTLGSDMVLVGAKGSGKSTAAARFAALFGYEVETVHLFRDMSARDVLQRRETRHDGSTHWQNSPMIKAALEGKIAILDGLHWVRADTIAALGRLVQDREIVLPDGTQLIGARSFDLMVERLNLTAAELNARGVQRIHPSFRIIATSSVALNHKAQKQEMTWLTEEVGAMFQFIEIGNISLAEESALLRNLTACPENKLKQLLDFAARFRQLAEGGGTGHETILAKSVVLSTRQLLRICRRVAAYPDESLYTAIHRTCLSPFLPQLARQALEDVLADSGIYKDEKQIVYTIERRPDTLRLGDVTLPMYEVPSHDLEARALIPHTAEGGPGFYDNEVHTRIMREIAVDFVLGEHLLLIGNQGVGKNKLTDRFLELAGRPREYIQLHRDSTVQSLTMQPVVENGIITYKDSPLVRAARNGRVLLVDEADKAPVYITSILKSLAETGEMPLGDGRRIRPAPQDPRMIDPNRDIVMHPDFRMIVLANRPGYPFLGNDFFGAIGEVFSCHGVENPDFASELSLLKQSAPRVDPEMLSSLIQAFGELRRAFDDGLVAYPYSLRELLNIVKHIQAFPDEPLEQVLRNVFDFDVHRKEFFEVLLAALNKHGLNISNVGFQAVKSASGAPGEEKKLDVKWEKGKHRDPADMQGPKHGKEDDKAHVGGNQWAGGSGGSDTAGIGGRGGPYRLHKKGQPIVRLSDEVKNAVPDHVREAAREMGREALAKRLAEINMSTHEAAVYKQIYGNVAKEIRQLKVILEAVRTKEKERTWFKGQTDGELDESKVIEALTGEKGIYKRRGEEDPDHGEQTKPKRLKFVFDVSASMYSYNAEDGRLNRSLETALMVMESLEGLADKYVYDIVGHSGDSECIVFVEPGKPPKNEMERMRVLSTMSAHSQYCFSGDTTLKATEKAIKDVAKDEADDYFTLVMSDANLRRYGIHPGTLSKIIESDPKVNCAVLFIGSMGDEAKMLTRHMPPGKAFVALKTSDIPKIMKEIFTAIA</sequence>
<dbReference type="InterPro" id="IPR011704">
    <property type="entry name" value="ATPase_dyneun-rel_AAA"/>
</dbReference>
<dbReference type="InterPro" id="IPR039891">
    <property type="entry name" value="VWA8"/>
</dbReference>
<evidence type="ECO:0000256" key="4">
    <source>
        <dbReference type="ARBA" id="ARBA00022946"/>
    </source>
</evidence>
<dbReference type="SUPFAM" id="SSF52540">
    <property type="entry name" value="P-loop containing nucleoside triphosphate hydrolases"/>
    <property type="match status" value="3"/>
</dbReference>